<evidence type="ECO:0000256" key="6">
    <source>
        <dbReference type="SAM" id="MobiDB-lite"/>
    </source>
</evidence>
<keyword evidence="4 7" id="KW-1133">Transmembrane helix</keyword>
<dbReference type="Proteomes" id="UP000254808">
    <property type="component" value="Chromosome"/>
</dbReference>
<keyword evidence="5 7" id="KW-0472">Membrane</keyword>
<dbReference type="RefSeq" id="WP_240644754.1">
    <property type="nucleotide sequence ID" value="NZ_CP027806.1"/>
</dbReference>
<accession>A0A345UMX7</accession>
<evidence type="ECO:0000259" key="8">
    <source>
        <dbReference type="Pfam" id="PF04024"/>
    </source>
</evidence>
<dbReference type="InterPro" id="IPR052027">
    <property type="entry name" value="PspC"/>
</dbReference>
<name>A0A345UMX7_9BACT</name>
<evidence type="ECO:0000256" key="1">
    <source>
        <dbReference type="ARBA" id="ARBA00004162"/>
    </source>
</evidence>
<dbReference type="KEGG" id="cprv:CYPRO_2587"/>
<feature type="transmembrane region" description="Helical" evidence="7">
    <location>
        <begin position="223"/>
        <end position="243"/>
    </location>
</feature>
<evidence type="ECO:0000313" key="9">
    <source>
        <dbReference type="EMBL" id="AXJ01829.1"/>
    </source>
</evidence>
<gene>
    <name evidence="9" type="ORF">CYPRO_2587</name>
</gene>
<feature type="domain" description="Phage shock protein PspC N-terminal" evidence="8">
    <location>
        <begin position="188"/>
        <end position="246"/>
    </location>
</feature>
<dbReference type="PANTHER" id="PTHR33885">
    <property type="entry name" value="PHAGE SHOCK PROTEIN C"/>
    <property type="match status" value="1"/>
</dbReference>
<keyword evidence="2" id="KW-1003">Cell membrane</keyword>
<protein>
    <submittedName>
        <fullName evidence="9">Phage shock protein C (PspC) family protein</fullName>
    </submittedName>
</protein>
<proteinExistence type="predicted"/>
<sequence>MTTKTKSRTAEHTESQPLEAEFQVTDRDIEAAFRSFVAKEKPQKKSKALIGAFSAFGAVTLVLSVMMVLQMIGVPVGREISFAEHVLLPVIATLLVLLGWTTLSRKRKKRKEALAAEPLLKVNTRKSGETGAGRAQNGRSGDDGGATRYKDFSANDIRGKTFADKYASASSGKNTDEGVDAFALSRKKTIYRSRTDKRLMGVCGGLADYFGIDATFVRIGFALLVFPFQGMPLLLYIALAIILKKEPEF</sequence>
<feature type="region of interest" description="Disordered" evidence="6">
    <location>
        <begin position="126"/>
        <end position="148"/>
    </location>
</feature>
<dbReference type="GO" id="GO:0005886">
    <property type="term" value="C:plasma membrane"/>
    <property type="evidence" value="ECO:0007669"/>
    <property type="project" value="UniProtKB-SubCell"/>
</dbReference>
<evidence type="ECO:0000256" key="3">
    <source>
        <dbReference type="ARBA" id="ARBA00022692"/>
    </source>
</evidence>
<feature type="transmembrane region" description="Helical" evidence="7">
    <location>
        <begin position="86"/>
        <end position="103"/>
    </location>
</feature>
<dbReference type="InterPro" id="IPR007168">
    <property type="entry name" value="Phageshock_PspC_N"/>
</dbReference>
<dbReference type="PANTHER" id="PTHR33885:SF3">
    <property type="entry name" value="PHAGE SHOCK PROTEIN C"/>
    <property type="match status" value="1"/>
</dbReference>
<evidence type="ECO:0000313" key="10">
    <source>
        <dbReference type="Proteomes" id="UP000254808"/>
    </source>
</evidence>
<reference evidence="9 10" key="1">
    <citation type="submission" date="2018-03" db="EMBL/GenBank/DDBJ databases">
        <title>Phenotypic and genomic properties of Cyclonatronum proteinivorum gen. nov., sp. nov., a haloalkaliphilic bacteroidete from soda lakes possessing Na+-translocating rhodopsin.</title>
        <authorList>
            <person name="Toshchakov S.V."/>
            <person name="Korzhenkov A."/>
            <person name="Samarov N.I."/>
            <person name="Kublanov I.V."/>
            <person name="Muntyan M.S."/>
            <person name="Sorokin D.Y."/>
        </authorList>
    </citation>
    <scope>NUCLEOTIDE SEQUENCE [LARGE SCALE GENOMIC DNA]</scope>
    <source>
        <strain evidence="9 10">Omega</strain>
    </source>
</reference>
<keyword evidence="3 7" id="KW-0812">Transmembrane</keyword>
<feature type="transmembrane region" description="Helical" evidence="7">
    <location>
        <begin position="49"/>
        <end position="74"/>
    </location>
</feature>
<dbReference type="Pfam" id="PF04024">
    <property type="entry name" value="PspC"/>
    <property type="match status" value="1"/>
</dbReference>
<evidence type="ECO:0000256" key="7">
    <source>
        <dbReference type="SAM" id="Phobius"/>
    </source>
</evidence>
<dbReference type="EMBL" id="CP027806">
    <property type="protein sequence ID" value="AXJ01829.1"/>
    <property type="molecule type" value="Genomic_DNA"/>
</dbReference>
<comment type="subcellular location">
    <subcellularLocation>
        <location evidence="1">Cell membrane</location>
        <topology evidence="1">Single-pass membrane protein</topology>
    </subcellularLocation>
</comment>
<evidence type="ECO:0000256" key="5">
    <source>
        <dbReference type="ARBA" id="ARBA00023136"/>
    </source>
</evidence>
<keyword evidence="10" id="KW-1185">Reference proteome</keyword>
<evidence type="ECO:0000256" key="2">
    <source>
        <dbReference type="ARBA" id="ARBA00022475"/>
    </source>
</evidence>
<evidence type="ECO:0000256" key="4">
    <source>
        <dbReference type="ARBA" id="ARBA00022989"/>
    </source>
</evidence>
<dbReference type="AlphaFoldDB" id="A0A345UMX7"/>
<organism evidence="9 10">
    <name type="scientific">Cyclonatronum proteinivorum</name>
    <dbReference type="NCBI Taxonomy" id="1457365"/>
    <lineage>
        <taxon>Bacteria</taxon>
        <taxon>Pseudomonadati</taxon>
        <taxon>Balneolota</taxon>
        <taxon>Balneolia</taxon>
        <taxon>Balneolales</taxon>
        <taxon>Cyclonatronaceae</taxon>
        <taxon>Cyclonatronum</taxon>
    </lineage>
</organism>